<dbReference type="InParanoid" id="A0A6J3DQT7"/>
<feature type="compositionally biased region" description="Basic and acidic residues" evidence="14">
    <location>
        <begin position="1012"/>
        <end position="1021"/>
    </location>
</feature>
<dbReference type="CTD" id="6872"/>
<feature type="compositionally biased region" description="Pro residues" evidence="14">
    <location>
        <begin position="139"/>
        <end position="148"/>
    </location>
</feature>
<dbReference type="PRINTS" id="PR00503">
    <property type="entry name" value="BROMODOMAIN"/>
</dbReference>
<evidence type="ECO:0000313" key="17">
    <source>
        <dbReference type="RefSeq" id="XP_032051927.1"/>
    </source>
</evidence>
<dbReference type="PROSITE" id="PS00633">
    <property type="entry name" value="BROMODOMAIN_1"/>
    <property type="match status" value="2"/>
</dbReference>
<accession>A0A6J3DQT7</accession>
<evidence type="ECO:0000256" key="12">
    <source>
        <dbReference type="PROSITE-ProRule" id="PRU00035"/>
    </source>
</evidence>
<dbReference type="GeneID" id="116494266"/>
<dbReference type="InterPro" id="IPR040240">
    <property type="entry name" value="TAF1"/>
</dbReference>
<dbReference type="SUPFAM" id="SSF47055">
    <property type="entry name" value="TAF(II)230 TBP-binding fragment"/>
    <property type="match status" value="1"/>
</dbReference>
<evidence type="ECO:0000256" key="10">
    <source>
        <dbReference type="PIRNR" id="PIRNR003047"/>
    </source>
</evidence>
<dbReference type="FunFam" id="1.20.920.10:FF:000020">
    <property type="entry name" value="Transcription initiation factor TFIID subunit"/>
    <property type="match status" value="1"/>
</dbReference>
<keyword evidence="8 10" id="KW-0539">Nucleus</keyword>
<dbReference type="Proteomes" id="UP000504639">
    <property type="component" value="Chromosome 13"/>
</dbReference>
<keyword evidence="9" id="KW-0131">Cell cycle</keyword>
<dbReference type="KEGG" id="aful:116494266"/>
<name>A0A6J3DQT7_AYTFU</name>
<organism evidence="16 17">
    <name type="scientific">Aythya fuligula</name>
    <name type="common">Tufted duck</name>
    <name type="synonym">Anas fuligula</name>
    <dbReference type="NCBI Taxonomy" id="219594"/>
    <lineage>
        <taxon>Eukaryota</taxon>
        <taxon>Metazoa</taxon>
        <taxon>Chordata</taxon>
        <taxon>Craniata</taxon>
        <taxon>Vertebrata</taxon>
        <taxon>Euteleostomi</taxon>
        <taxon>Archelosauria</taxon>
        <taxon>Archosauria</taxon>
        <taxon>Dinosauria</taxon>
        <taxon>Saurischia</taxon>
        <taxon>Theropoda</taxon>
        <taxon>Coelurosauria</taxon>
        <taxon>Aves</taxon>
        <taxon>Neognathae</taxon>
        <taxon>Galloanserae</taxon>
        <taxon>Anseriformes</taxon>
        <taxon>Anatidae</taxon>
        <taxon>Aythyinae</taxon>
        <taxon>Aythya</taxon>
    </lineage>
</organism>
<evidence type="ECO:0000256" key="8">
    <source>
        <dbReference type="ARBA" id="ARBA00023242"/>
    </source>
</evidence>
<dbReference type="PROSITE" id="PS50014">
    <property type="entry name" value="BROMODOMAIN_2"/>
    <property type="match status" value="2"/>
</dbReference>
<feature type="compositionally biased region" description="Basic and acidic residues" evidence="14">
    <location>
        <begin position="1177"/>
        <end position="1192"/>
    </location>
</feature>
<protein>
    <recommendedName>
        <fullName evidence="10">Transcription initiation factor TFIID subunit</fullName>
    </recommendedName>
</protein>
<feature type="cross-link" description="Glycyl lysine isopeptide (Lys-Gly) (interchain with G-Cter in SUMO2)" evidence="11">
    <location>
        <position position="600"/>
    </location>
</feature>
<evidence type="ECO:0000256" key="4">
    <source>
        <dbReference type="ARBA" id="ARBA00023015"/>
    </source>
</evidence>
<dbReference type="InterPro" id="IPR001487">
    <property type="entry name" value="Bromodomain"/>
</dbReference>
<feature type="compositionally biased region" description="Basic and acidic residues" evidence="14">
    <location>
        <begin position="1290"/>
        <end position="1306"/>
    </location>
</feature>
<dbReference type="GO" id="GO:0017025">
    <property type="term" value="F:TBP-class protein binding"/>
    <property type="evidence" value="ECO:0007669"/>
    <property type="project" value="InterPro"/>
</dbReference>
<dbReference type="InterPro" id="IPR036427">
    <property type="entry name" value="Bromodomain-like_sf"/>
</dbReference>
<feature type="compositionally biased region" description="Polar residues" evidence="14">
    <location>
        <begin position="1834"/>
        <end position="1846"/>
    </location>
</feature>
<dbReference type="InterPro" id="IPR036741">
    <property type="entry name" value="TAFII-230_TBP-bd_sf"/>
</dbReference>
<dbReference type="FunFam" id="1.20.920.10:FF:000019">
    <property type="entry name" value="Transcription initiation factor TFIID subunit"/>
    <property type="match status" value="1"/>
</dbReference>
<keyword evidence="4 10" id="KW-0805">Transcription regulation</keyword>
<feature type="region of interest" description="Disordered" evidence="14">
    <location>
        <begin position="102"/>
        <end position="215"/>
    </location>
</feature>
<keyword evidence="16" id="KW-1185">Reference proteome</keyword>
<evidence type="ECO:0000256" key="3">
    <source>
        <dbReference type="ARBA" id="ARBA00022737"/>
    </source>
</evidence>
<dbReference type="InterPro" id="IPR018359">
    <property type="entry name" value="Bromodomain_CS"/>
</dbReference>
<dbReference type="Pfam" id="PF15288">
    <property type="entry name" value="zf-CCHC_6"/>
    <property type="match status" value="1"/>
</dbReference>
<comment type="similarity">
    <text evidence="2 10">Belongs to the TAF1 family.</text>
</comment>
<feature type="domain" description="Bromo" evidence="15">
    <location>
        <begin position="1454"/>
        <end position="1524"/>
    </location>
</feature>
<dbReference type="InterPro" id="IPR022591">
    <property type="entry name" value="TAF1_HAT_dom"/>
</dbReference>
<feature type="region of interest" description="Disordered" evidence="14">
    <location>
        <begin position="1684"/>
        <end position="1916"/>
    </location>
</feature>
<evidence type="ECO:0000259" key="15">
    <source>
        <dbReference type="PROSITE" id="PS50014"/>
    </source>
</evidence>
<keyword evidence="6" id="KW-0238">DNA-binding</keyword>
<feature type="compositionally biased region" description="Acidic residues" evidence="14">
    <location>
        <begin position="1736"/>
        <end position="1750"/>
    </location>
</feature>
<evidence type="ECO:0000256" key="11">
    <source>
        <dbReference type="PIRSR" id="PIRSR003047-2"/>
    </source>
</evidence>
<dbReference type="RefSeq" id="XP_032051927.1">
    <property type="nucleotide sequence ID" value="XM_032196036.1"/>
</dbReference>
<evidence type="ECO:0000256" key="9">
    <source>
        <dbReference type="ARBA" id="ARBA00023306"/>
    </source>
</evidence>
<dbReference type="SUPFAM" id="SSF47370">
    <property type="entry name" value="Bromodomain"/>
    <property type="match status" value="2"/>
</dbReference>
<evidence type="ECO:0000256" key="2">
    <source>
        <dbReference type="ARBA" id="ARBA00009064"/>
    </source>
</evidence>
<sequence>MSDSESEEEADGGRAEPFSLAGFLFGNINEAGQLEGDSVLDKESKKHLAGLGALGLGNLITEITASEDDSPEADGAHLDEEGWVKSTEDAVDYSDINEVAEDESRRYKQAMGSLQPVRRPDEDEDDYDADCEDIDSKLMPPPPPPPVPGKKEDEKDAASTVSEDGDGIILPSIIAPSSAASDKVDFSSSSDSESEMGPQEARQAESKEGKLTLPLAGIMQRDATKLLPSVTELFPEFRPGKVLRFLRLFGPGKNVPSVWRSARRKRKKKHRELAQEVQIQEGEVVVESGMEGKSPWEYEFAAPPPPEQCLSDDEITMMAPVESKFSQSTGDTDKVTDTKPKVAEWRYGPAQLWYDMLGIPEDGSGFDYGFKLKEKTEQEVKGQADERDGELTDEKDDLLADEHFLMVTQLQWEDDVIWNGEDVKHKGTKTQRASLAGWLPSSMTRNATAYNAQQGLNRSGSLLNPPIPLAQKPSVAGVLGIAKGKEKQAPEQQVSLDEDKPWYSIFPIDNEELVYGRWEDNIIWDDQAMETYLDPPVLTLDPNDENIILEIPDEKEEMTLNSPSKENKKESSLKKSRILLGKTGVIKEEPQQNMSQPEVKDPWNLSNDEFYYPKQQGLRGTFGGNIIQHSIPAVELRQPFFPTHMGPMKLRQFHRPPLKKYSFGALSQPGPHAVQPLLKHIKKKAKMREQERQASGGGEMFFMRTPQDLTGKDGDLILAEYSEENAPLMMQVGMATKIKNYYKRKPGKDPGAPDCKYGETVYCHTSPFLGSLHPGQLLQAFENNLFRAPIYLHKMPETDFLIIRTRQGYYVRELVDIFVVGQECPLYEVPGPNSKRANTHIRDFLQVFIYRLFWKSRDRPRRIRMEDIKKAFPSHSESSIRKRLKLCADFKRTGMDSNWWVLKPDFRLPTEEEIRAMVSPEQCCAYYSMIAAEQRLKDAGYGEKSFFAPEEENEEDFQMKIDDEVRTAPWNTTRAFIAAMKGKCLLEVTGVADPTGCGEGFSYVKIPNKPTQQKDDKEPQPVKKTVTGTDADLRRLSLKNAKQLLRKFGVPEEEIKKLSRWEVIDVVRTMSTEQARSGEGPMSKFARGSRFSVAEHQERYKEECQRIFDLQNKVLESTEILSTDTDSSSAEDSDFEEMGKNIENMLQNKKTSSQLSREREEQERKELQRMLLGEDSGNDKERGKKDRRDKKGLSSGASANSHKDDDTASVTSLNSSATGRRLKIYRTFRDEDGKEYVRCETVRKPSVIDAYCRIRTTKDEEFIRKFALFDEQHREEMRKERRRIQEQLRRLKRNQEKEKLKGPPEKKPKKMKERPDLKLKCGACGAIGHMRTNKFCPLYYQTNAPPSNPVAMTEEQEEELEKTVIHNDNEELIKVEGTKIVLGKQLIESADEVRRKSLVLKFPKQQLPPKKKRRVGTTVHCDYLNRPHKSIHRRRTDPMVTLSSILEGIINDMRDLPNTYPFHTPVNPKVVKDYYKIITRPMDLQTLRENVRKRQYPSREEFREHLELIVKNSATYNGPKHSLTQISQSMLDLCDEKLKEKEDKLARLEKAINPLLDDDDQVAFSFILDNIVTQKMMAVPDSWPFHHPVNKKFVPDYYKVIANPMDLETICKNISKHKYQNRETFLDDVNLILANSIKYNGPDSQYTKTAQEIVNICYQTLAEYDEHLTQLERDISTAKEAALEEADLESLDPMTPGPYTPQMRQGRGRLGEEDSDVDIEGFDEDDDGKPKTPAPEVEDADGDLADEEEGSAQQPQASVLYEDLLMSDGEDDDDGSDEEGDNPFSSIQLSESGSDSDVETNPVRPKQPHVLQENTRMGMDNEESMMSYEGDGGETSQVMEDSNISYGSYEEPDPKSNTRDTSFSSIGGYEISEEEEEEEEQRCGPSVLSQVHLSEDEEDSEDFHSIAGDSDLDSDE</sequence>
<feature type="compositionally biased region" description="Polar residues" evidence="14">
    <location>
        <begin position="1783"/>
        <end position="1795"/>
    </location>
</feature>
<dbReference type="InterPro" id="IPR009067">
    <property type="entry name" value="TAF_II_230-bd"/>
</dbReference>
<evidence type="ECO:0000256" key="7">
    <source>
        <dbReference type="ARBA" id="ARBA00023163"/>
    </source>
</evidence>
<feature type="compositionally biased region" description="Basic and acidic residues" evidence="14">
    <location>
        <begin position="74"/>
        <end position="88"/>
    </location>
</feature>
<keyword evidence="3" id="KW-0677">Repeat</keyword>
<feature type="compositionally biased region" description="Acidic residues" evidence="14">
    <location>
        <begin position="1713"/>
        <end position="1727"/>
    </location>
</feature>
<dbReference type="PANTHER" id="PTHR13900">
    <property type="entry name" value="TRANSCRIPTION INITIATION FACTOR TFIID"/>
    <property type="match status" value="1"/>
</dbReference>
<feature type="region of interest" description="Disordered" evidence="14">
    <location>
        <begin position="65"/>
        <end position="90"/>
    </location>
</feature>
<evidence type="ECO:0000256" key="1">
    <source>
        <dbReference type="ARBA" id="ARBA00004123"/>
    </source>
</evidence>
<gene>
    <name evidence="17" type="primary">TAF1</name>
</gene>
<feature type="region of interest" description="Disordered" evidence="14">
    <location>
        <begin position="1290"/>
        <end position="1314"/>
    </location>
</feature>
<comment type="subcellular location">
    <subcellularLocation>
        <location evidence="1 10">Nucleus</location>
    </subcellularLocation>
</comment>
<dbReference type="FunFam" id="1.10.1100.10:FF:000001">
    <property type="entry name" value="Transcription initiation factor TFIID subunit"/>
    <property type="match status" value="1"/>
</dbReference>
<evidence type="ECO:0000256" key="13">
    <source>
        <dbReference type="SAM" id="Coils"/>
    </source>
</evidence>
<feature type="compositionally biased region" description="Low complexity" evidence="14">
    <location>
        <begin position="168"/>
        <end position="191"/>
    </location>
</feature>
<dbReference type="Pfam" id="PF09247">
    <property type="entry name" value="TBP-binding"/>
    <property type="match status" value="1"/>
</dbReference>
<keyword evidence="7 10" id="KW-0804">Transcription</keyword>
<dbReference type="PIRSF" id="PIRSF003047">
    <property type="entry name" value="TAF1_animal"/>
    <property type="match status" value="1"/>
</dbReference>
<dbReference type="Gene3D" id="1.20.920.10">
    <property type="entry name" value="Bromodomain-like"/>
    <property type="match status" value="2"/>
</dbReference>
<feature type="region of interest" description="Disordered" evidence="14">
    <location>
        <begin position="1145"/>
        <end position="1215"/>
    </location>
</feature>
<dbReference type="GO" id="GO:0016251">
    <property type="term" value="F:RNA polymerase II general transcription initiation factor activity"/>
    <property type="evidence" value="ECO:0007669"/>
    <property type="project" value="InterPro"/>
</dbReference>
<dbReference type="GO" id="GO:0051123">
    <property type="term" value="P:RNA polymerase II preinitiation complex assembly"/>
    <property type="evidence" value="ECO:0007669"/>
    <property type="project" value="TreeGrafter"/>
</dbReference>
<dbReference type="SMART" id="SM00297">
    <property type="entry name" value="BROMO"/>
    <property type="match status" value="2"/>
</dbReference>
<evidence type="ECO:0000256" key="14">
    <source>
        <dbReference type="SAM" id="MobiDB-lite"/>
    </source>
</evidence>
<dbReference type="Gene3D" id="1.10.1100.10">
    <property type="entry name" value="TAFII-230 TBP-binding domain"/>
    <property type="match status" value="1"/>
</dbReference>
<evidence type="ECO:0000256" key="5">
    <source>
        <dbReference type="ARBA" id="ARBA00023117"/>
    </source>
</evidence>
<feature type="compositionally biased region" description="Acidic residues" evidence="14">
    <location>
        <begin position="1871"/>
        <end position="1880"/>
    </location>
</feature>
<keyword evidence="5 12" id="KW-0103">Bromodomain</keyword>
<dbReference type="InterPro" id="IPR041670">
    <property type="entry name" value="Znf-CCHC_6"/>
</dbReference>
<feature type="compositionally biased region" description="Acidic residues" evidence="14">
    <location>
        <begin position="122"/>
        <end position="133"/>
    </location>
</feature>
<reference evidence="17" key="1">
    <citation type="submission" date="2025-08" db="UniProtKB">
        <authorList>
            <consortium name="RefSeq"/>
        </authorList>
    </citation>
    <scope>IDENTIFICATION</scope>
    <source>
        <tissue evidence="17">Lung</tissue>
    </source>
</reference>
<dbReference type="InterPro" id="IPR011177">
    <property type="entry name" value="TAF1_animal"/>
</dbReference>
<feature type="cross-link" description="Glycyl lysine isopeptide (Lys-Gly) (interchain with G-Cter in SUMO2)" evidence="11">
    <location>
        <position position="587"/>
    </location>
</feature>
<dbReference type="GO" id="GO:0004402">
    <property type="term" value="F:histone acetyltransferase activity"/>
    <property type="evidence" value="ECO:0007669"/>
    <property type="project" value="InterPro"/>
</dbReference>
<dbReference type="Pfam" id="PF00439">
    <property type="entry name" value="Bromodomain"/>
    <property type="match status" value="2"/>
</dbReference>
<feature type="coiled-coil region" evidence="13">
    <location>
        <begin position="1531"/>
        <end position="1558"/>
    </location>
</feature>
<keyword evidence="13" id="KW-0175">Coiled coil</keyword>
<dbReference type="Pfam" id="PF12157">
    <property type="entry name" value="DUF3591"/>
    <property type="match status" value="1"/>
</dbReference>
<dbReference type="PANTHER" id="PTHR13900:SF0">
    <property type="entry name" value="TRANSCRIPTION INITIATION FACTOR TFIID SUBUNIT 1"/>
    <property type="match status" value="1"/>
</dbReference>
<dbReference type="CDD" id="cd05511">
    <property type="entry name" value="Bromo_TFIID"/>
    <property type="match status" value="2"/>
</dbReference>
<proteinExistence type="inferred from homology"/>
<feature type="region of interest" description="Disordered" evidence="14">
    <location>
        <begin position="1007"/>
        <end position="1026"/>
    </location>
</feature>
<evidence type="ECO:0000256" key="6">
    <source>
        <dbReference type="ARBA" id="ARBA00023125"/>
    </source>
</evidence>
<evidence type="ECO:0000313" key="16">
    <source>
        <dbReference type="Proteomes" id="UP000504639"/>
    </source>
</evidence>
<feature type="compositionally biased region" description="Basic and acidic residues" evidence="14">
    <location>
        <begin position="1156"/>
        <end position="1168"/>
    </location>
</feature>
<dbReference type="GO" id="GO:0005669">
    <property type="term" value="C:transcription factor TFIID complex"/>
    <property type="evidence" value="ECO:0007669"/>
    <property type="project" value="UniProtKB-UniRule"/>
</dbReference>
<dbReference type="GO" id="GO:0003677">
    <property type="term" value="F:DNA binding"/>
    <property type="evidence" value="ECO:0007669"/>
    <property type="project" value="UniProtKB-KW"/>
</dbReference>
<dbReference type="GO" id="GO:0004674">
    <property type="term" value="F:protein serine/threonine kinase activity"/>
    <property type="evidence" value="ECO:0007669"/>
    <property type="project" value="UniProtKB-UniRule"/>
</dbReference>
<feature type="compositionally biased region" description="Acidic residues" evidence="14">
    <location>
        <begin position="1768"/>
        <end position="1781"/>
    </location>
</feature>
<feature type="domain" description="Bromo" evidence="15">
    <location>
        <begin position="1577"/>
        <end position="1647"/>
    </location>
</feature>